<dbReference type="Pfam" id="PF00022">
    <property type="entry name" value="Actin"/>
    <property type="match status" value="1"/>
</dbReference>
<dbReference type="GO" id="GO:0006406">
    <property type="term" value="P:mRNA export from nucleus"/>
    <property type="evidence" value="ECO:0007669"/>
    <property type="project" value="UniProtKB-UniRule"/>
</dbReference>
<dbReference type="Pfam" id="PF05160">
    <property type="entry name" value="DSS1_SEM1"/>
    <property type="match status" value="1"/>
</dbReference>
<dbReference type="InterPro" id="IPR007834">
    <property type="entry name" value="DSS1_SEM1"/>
</dbReference>
<dbReference type="SMART" id="SM00268">
    <property type="entry name" value="ACTIN"/>
    <property type="match status" value="1"/>
</dbReference>
<comment type="subcellular location">
    <subcellularLocation>
        <location evidence="1 13">Nucleus</location>
    </subcellularLocation>
</comment>
<dbReference type="InterPro" id="IPR043129">
    <property type="entry name" value="ATPase_NBD"/>
</dbReference>
<dbReference type="VEuPathDB" id="VectorBase:LLONM1_010513"/>
<evidence type="ECO:0000256" key="10">
    <source>
        <dbReference type="ARBA" id="ARBA00023242"/>
    </source>
</evidence>
<dbReference type="PANTHER" id="PTHR11937">
    <property type="entry name" value="ACTIN"/>
    <property type="match status" value="1"/>
</dbReference>
<dbReference type="Gene3D" id="3.90.640.10">
    <property type="entry name" value="Actin, Chain A, domain 4"/>
    <property type="match status" value="1"/>
</dbReference>
<keyword evidence="5" id="KW-0067">ATP-binding</keyword>
<name>A0A1B0CFG2_LUTLO</name>
<evidence type="ECO:0000256" key="1">
    <source>
        <dbReference type="ARBA" id="ARBA00004123"/>
    </source>
</evidence>
<keyword evidence="10 13" id="KW-0539">Nucleus</keyword>
<evidence type="ECO:0000256" key="6">
    <source>
        <dbReference type="ARBA" id="ARBA00023015"/>
    </source>
</evidence>
<keyword evidence="4" id="KW-0227">DNA damage</keyword>
<comment type="function">
    <text evidence="11">Plays an important role in the functional organization of mitotic chromosomes. Exhibits low basal ATPase activity, and unable to polymerize.</text>
</comment>
<keyword evidence="16" id="KW-1185">Reference proteome</keyword>
<evidence type="ECO:0000256" key="4">
    <source>
        <dbReference type="ARBA" id="ARBA00022763"/>
    </source>
</evidence>
<comment type="similarity">
    <text evidence="12 13">Belongs to the DSS1/SEM1 family.</text>
</comment>
<dbReference type="SUPFAM" id="SSF53067">
    <property type="entry name" value="Actin-like ATPase domain"/>
    <property type="match status" value="2"/>
</dbReference>
<proteinExistence type="inferred from homology"/>
<keyword evidence="3" id="KW-0547">Nucleotide-binding</keyword>
<dbReference type="GO" id="GO:0008541">
    <property type="term" value="C:proteasome regulatory particle, lid subcomplex"/>
    <property type="evidence" value="ECO:0007669"/>
    <property type="project" value="UniProtKB-UniRule"/>
</dbReference>
<keyword evidence="6" id="KW-0805">Transcription regulation</keyword>
<dbReference type="CDD" id="cd10206">
    <property type="entry name" value="ASKHA_NBD_Arp8-like"/>
    <property type="match status" value="1"/>
</dbReference>
<dbReference type="EMBL" id="AJWK01010098">
    <property type="status" value="NOT_ANNOTATED_CDS"/>
    <property type="molecule type" value="Genomic_DNA"/>
</dbReference>
<evidence type="ECO:0000256" key="3">
    <source>
        <dbReference type="ARBA" id="ARBA00022741"/>
    </source>
</evidence>
<dbReference type="GO" id="GO:0005524">
    <property type="term" value="F:ATP binding"/>
    <property type="evidence" value="ECO:0007669"/>
    <property type="project" value="UniProtKB-KW"/>
</dbReference>
<comment type="similarity">
    <text evidence="2">Belongs to the actin family. ARP8 subfamily.</text>
</comment>
<dbReference type="EnsemblMetazoa" id="LLOJ003083-RA">
    <property type="protein sequence ID" value="LLOJ003083-PA"/>
    <property type="gene ID" value="LLOJ003083"/>
</dbReference>
<protein>
    <recommendedName>
        <fullName evidence="13">26S proteasome complex subunit SEM1</fullName>
    </recommendedName>
</protein>
<dbReference type="InterPro" id="IPR004000">
    <property type="entry name" value="Actin"/>
</dbReference>
<dbReference type="GO" id="GO:0006310">
    <property type="term" value="P:DNA recombination"/>
    <property type="evidence" value="ECO:0007669"/>
    <property type="project" value="UniProtKB-KW"/>
</dbReference>
<keyword evidence="7" id="KW-0804">Transcription</keyword>
<dbReference type="SMART" id="SM01385">
    <property type="entry name" value="DSS1_SEM1"/>
    <property type="match status" value="1"/>
</dbReference>
<evidence type="ECO:0000256" key="11">
    <source>
        <dbReference type="ARBA" id="ARBA00025560"/>
    </source>
</evidence>
<dbReference type="GO" id="GO:0005634">
    <property type="term" value="C:nucleus"/>
    <property type="evidence" value="ECO:0007669"/>
    <property type="project" value="UniProtKB-SubCell"/>
</dbReference>
<evidence type="ECO:0000256" key="2">
    <source>
        <dbReference type="ARBA" id="ARBA00007720"/>
    </source>
</evidence>
<evidence type="ECO:0000256" key="12">
    <source>
        <dbReference type="ARBA" id="ARBA00034491"/>
    </source>
</evidence>
<evidence type="ECO:0000256" key="13">
    <source>
        <dbReference type="RuleBase" id="RU369057"/>
    </source>
</evidence>
<keyword evidence="9" id="KW-0234">DNA repair</keyword>
<dbReference type="Gene3D" id="3.30.420.40">
    <property type="match status" value="2"/>
</dbReference>
<dbReference type="AlphaFoldDB" id="A0A1B0CFG2"/>
<evidence type="ECO:0000256" key="5">
    <source>
        <dbReference type="ARBA" id="ARBA00022840"/>
    </source>
</evidence>
<evidence type="ECO:0000313" key="15">
    <source>
        <dbReference type="EnsemblMetazoa" id="LLOJ003083-PA"/>
    </source>
</evidence>
<evidence type="ECO:0000313" key="16">
    <source>
        <dbReference type="Proteomes" id="UP000092461"/>
    </source>
</evidence>
<evidence type="ECO:0000256" key="9">
    <source>
        <dbReference type="ARBA" id="ARBA00023204"/>
    </source>
</evidence>
<dbReference type="CDD" id="cd13768">
    <property type="entry name" value="DSS1_Sem1"/>
    <property type="match status" value="1"/>
</dbReference>
<dbReference type="Proteomes" id="UP000092461">
    <property type="component" value="Unassembled WGS sequence"/>
</dbReference>
<accession>A0A1B0CFG2</accession>
<reference evidence="15" key="3">
    <citation type="submission" date="2020-05" db="UniProtKB">
        <authorList>
            <consortium name="EnsemblMetazoa"/>
        </authorList>
    </citation>
    <scope>IDENTIFICATION</scope>
    <source>
        <strain evidence="15">Jacobina</strain>
    </source>
</reference>
<reference evidence="14" key="2">
    <citation type="journal article" date="2020" name="BMC">
        <title>Leishmania infection induces a limited differential gene expression in the sand fly midgut.</title>
        <authorList>
            <person name="Coutinho-Abreu I.V."/>
            <person name="Serafim T.D."/>
            <person name="Meneses C."/>
            <person name="Kamhawi S."/>
            <person name="Oliveira F."/>
            <person name="Valenzuela J.G."/>
        </authorList>
    </citation>
    <scope>NUCLEOTIDE SEQUENCE</scope>
    <source>
        <strain evidence="14">Jacobina</strain>
        <tissue evidence="14">Midgut</tissue>
    </source>
</reference>
<dbReference type="VEuPathDB" id="VectorBase:LLOJ003083"/>
<organism evidence="15 16">
    <name type="scientific">Lutzomyia longipalpis</name>
    <name type="common">Sand fly</name>
    <dbReference type="NCBI Taxonomy" id="7200"/>
    <lineage>
        <taxon>Eukaryota</taxon>
        <taxon>Metazoa</taxon>
        <taxon>Ecdysozoa</taxon>
        <taxon>Arthropoda</taxon>
        <taxon>Hexapoda</taxon>
        <taxon>Insecta</taxon>
        <taxon>Pterygota</taxon>
        <taxon>Neoptera</taxon>
        <taxon>Endopterygota</taxon>
        <taxon>Diptera</taxon>
        <taxon>Nematocera</taxon>
        <taxon>Psychodoidea</taxon>
        <taxon>Psychodidae</taxon>
        <taxon>Lutzomyia</taxon>
        <taxon>Lutzomyia</taxon>
    </lineage>
</organism>
<evidence type="ECO:0000256" key="7">
    <source>
        <dbReference type="ARBA" id="ARBA00023163"/>
    </source>
</evidence>
<dbReference type="EMBL" id="GITU01000355">
    <property type="protein sequence ID" value="MBC1169058.1"/>
    <property type="molecule type" value="Transcribed_RNA"/>
</dbReference>
<evidence type="ECO:0000256" key="8">
    <source>
        <dbReference type="ARBA" id="ARBA00023172"/>
    </source>
</evidence>
<evidence type="ECO:0000313" key="14">
    <source>
        <dbReference type="EMBL" id="MBC1169058.1"/>
    </source>
</evidence>
<comment type="function">
    <text evidence="13">Component of the 26S proteasome, a multiprotein complex involved in the ATP-dependent degradation of ubiquitinated proteins.</text>
</comment>
<keyword evidence="8" id="KW-0233">DNA recombination</keyword>
<dbReference type="GO" id="GO:0043248">
    <property type="term" value="P:proteasome assembly"/>
    <property type="evidence" value="ECO:0007669"/>
    <property type="project" value="UniProtKB-UniRule"/>
</dbReference>
<sequence length="613" mass="69427">MTDKEKPKVDLGLLEEDDEFEEFPAEEWAGTKTEEEEISVWEDNWDDDNVEDDFSQQLRAQLNNTSKEGQFVFNYFQQIQAQKIIVIHPGSLNLRIGRASDLNPHTILHAVARRKGPKGKAYRDTILPKLLSKTPELLQELEDCRLAVSHTLQSCLQSDGRRRYATPPQQISAFNRRSTPDVLNEPSSDWYEPKGDTVFGNSVLNLDPNGDFNLHFPMRRGELNIHTDIGGSLTSVLTDLQAIWEYVLSAVMEIKISDLSAYKAVLVIPDIYNRAYLRELMTLLLCRMGFKSCFLVQDHVAATFGAGLGYACVVDVGDQKTSVSCVEDAISHPNTRVRLEYGGGDVTQTFYWLLQKCAFPYKNCKVNLPQDAMLLKKLKEEFCHVNLDVCGSEEKHFDAIQPGRASAHRYTLQVGDEAIVAPLSLFHTELLNVTGTTKLAKTQIPWTKQYDPEDCFDAEYLKETSRRSAKEQLEQSTPEFLHNENPDEEIVVDEDKENNKQIEKEFVVPGGQIIGLDQAVLQSIERCPNEELKRKMYGCILVVGGGMKFQGIGKWLQNRVALQIPYLYRSEQLDIVTSPKDMDPAMTAWKGASVLSCLESASELWITSQEWQK</sequence>
<dbReference type="GO" id="GO:0006281">
    <property type="term" value="P:DNA repair"/>
    <property type="evidence" value="ECO:0007669"/>
    <property type="project" value="UniProtKB-KW"/>
</dbReference>
<keyword evidence="13" id="KW-0647">Proteasome</keyword>
<dbReference type="FunFam" id="3.30.420.40:FF:000121">
    <property type="entry name" value="Actin-related protein 8"/>
    <property type="match status" value="1"/>
</dbReference>
<reference evidence="16" key="1">
    <citation type="submission" date="2012-05" db="EMBL/GenBank/DDBJ databases">
        <title>Whole Genome Assembly of Lutzomyia longipalpis.</title>
        <authorList>
            <person name="Richards S."/>
            <person name="Qu C."/>
            <person name="Dillon R."/>
            <person name="Worley K."/>
            <person name="Scherer S."/>
            <person name="Batterton M."/>
            <person name="Taylor A."/>
            <person name="Hawes A."/>
            <person name="Hernandez B."/>
            <person name="Kovar C."/>
            <person name="Mandapat C."/>
            <person name="Pham C."/>
            <person name="Qu C."/>
            <person name="Jing C."/>
            <person name="Bess C."/>
            <person name="Bandaranaike D."/>
            <person name="Ngo D."/>
            <person name="Ongeri F."/>
            <person name="Arias F."/>
            <person name="Lara F."/>
            <person name="Weissenberger G."/>
            <person name="Kamau G."/>
            <person name="Han H."/>
            <person name="Shen H."/>
            <person name="Dinh H."/>
            <person name="Khalil I."/>
            <person name="Jones J."/>
            <person name="Shafer J."/>
            <person name="Jayaseelan J."/>
            <person name="Quiroz J."/>
            <person name="Blankenburg K."/>
            <person name="Nguyen L."/>
            <person name="Jackson L."/>
            <person name="Francisco L."/>
            <person name="Tang L.-Y."/>
            <person name="Pu L.-L."/>
            <person name="Perales L."/>
            <person name="Lorensuhewa L."/>
            <person name="Munidasa M."/>
            <person name="Coyle M."/>
            <person name="Taylor M."/>
            <person name="Puazo M."/>
            <person name="Firestine M."/>
            <person name="Scheel M."/>
            <person name="Javaid M."/>
            <person name="Wang M."/>
            <person name="Li M."/>
            <person name="Tabassum N."/>
            <person name="Saada N."/>
            <person name="Osuji N."/>
            <person name="Aqrawi P."/>
            <person name="Fu Q."/>
            <person name="Thornton R."/>
            <person name="Raj R."/>
            <person name="Goodspeed R."/>
            <person name="Mata R."/>
            <person name="Najjar R."/>
            <person name="Gubbala S."/>
            <person name="Lee S."/>
            <person name="Denson S."/>
            <person name="Patil S."/>
            <person name="Macmil S."/>
            <person name="Qi S."/>
            <person name="Matskevitch T."/>
            <person name="Palculict T."/>
            <person name="Mathew T."/>
            <person name="Vee V."/>
            <person name="Velamala V."/>
            <person name="Korchina V."/>
            <person name="Cai W."/>
            <person name="Liu W."/>
            <person name="Dai W."/>
            <person name="Zou X."/>
            <person name="Zhu Y."/>
            <person name="Zhang Y."/>
            <person name="Wu Y.-Q."/>
            <person name="Xin Y."/>
            <person name="Nazarath L."/>
            <person name="Kovar C."/>
            <person name="Han Y."/>
            <person name="Muzny D."/>
            <person name="Gibbs R."/>
        </authorList>
    </citation>
    <scope>NUCLEOTIDE SEQUENCE [LARGE SCALE GENOMIC DNA]</scope>
    <source>
        <strain evidence="16">Jacobina</strain>
    </source>
</reference>